<feature type="region of interest" description="Disordered" evidence="1">
    <location>
        <begin position="1"/>
        <end position="32"/>
    </location>
</feature>
<comment type="caution">
    <text evidence="2">The sequence shown here is derived from an EMBL/GenBank/DDBJ whole genome shotgun (WGS) entry which is preliminary data.</text>
</comment>
<gene>
    <name evidence="2" type="ORF">PLEPLA_LOCUS1144</name>
</gene>
<evidence type="ECO:0000256" key="1">
    <source>
        <dbReference type="SAM" id="MobiDB-lite"/>
    </source>
</evidence>
<dbReference type="EMBL" id="CADEAL010000055">
    <property type="protein sequence ID" value="CAB1413444.1"/>
    <property type="molecule type" value="Genomic_DNA"/>
</dbReference>
<reference evidence="2" key="1">
    <citation type="submission" date="2020-03" db="EMBL/GenBank/DDBJ databases">
        <authorList>
            <person name="Weist P."/>
        </authorList>
    </citation>
    <scope>NUCLEOTIDE SEQUENCE</scope>
</reference>
<feature type="region of interest" description="Disordered" evidence="1">
    <location>
        <begin position="84"/>
        <end position="132"/>
    </location>
</feature>
<accession>A0A9N7TKC1</accession>
<proteinExistence type="predicted"/>
<organism evidence="2 3">
    <name type="scientific">Pleuronectes platessa</name>
    <name type="common">European plaice</name>
    <dbReference type="NCBI Taxonomy" id="8262"/>
    <lineage>
        <taxon>Eukaryota</taxon>
        <taxon>Metazoa</taxon>
        <taxon>Chordata</taxon>
        <taxon>Craniata</taxon>
        <taxon>Vertebrata</taxon>
        <taxon>Euteleostomi</taxon>
        <taxon>Actinopterygii</taxon>
        <taxon>Neopterygii</taxon>
        <taxon>Teleostei</taxon>
        <taxon>Neoteleostei</taxon>
        <taxon>Acanthomorphata</taxon>
        <taxon>Carangaria</taxon>
        <taxon>Pleuronectiformes</taxon>
        <taxon>Pleuronectoidei</taxon>
        <taxon>Pleuronectidae</taxon>
        <taxon>Pleuronectes</taxon>
    </lineage>
</organism>
<dbReference type="Proteomes" id="UP001153269">
    <property type="component" value="Unassembled WGS sequence"/>
</dbReference>
<dbReference type="AlphaFoldDB" id="A0A9N7TKC1"/>
<sequence>MIDRHLHAQKESLLEGPREDTETGRLSRPRGAAPIGCREVVKGKVAERRKGRLMKMEAVGPQRISGVAGSLLSSHDTGEYRVQNKVLSSSGSLQSKLSARERRSERGQYETLRQFSAEDPPAEYVPLSETKN</sequence>
<evidence type="ECO:0000313" key="2">
    <source>
        <dbReference type="EMBL" id="CAB1413444.1"/>
    </source>
</evidence>
<feature type="compositionally biased region" description="Basic and acidic residues" evidence="1">
    <location>
        <begin position="1"/>
        <end position="25"/>
    </location>
</feature>
<protein>
    <submittedName>
        <fullName evidence="2">Uncharacterized protein</fullName>
    </submittedName>
</protein>
<evidence type="ECO:0000313" key="3">
    <source>
        <dbReference type="Proteomes" id="UP001153269"/>
    </source>
</evidence>
<feature type="compositionally biased region" description="Basic and acidic residues" evidence="1">
    <location>
        <begin position="98"/>
        <end position="108"/>
    </location>
</feature>
<keyword evidence="3" id="KW-1185">Reference proteome</keyword>
<feature type="compositionally biased region" description="Low complexity" evidence="1">
    <location>
        <begin position="87"/>
        <end position="97"/>
    </location>
</feature>
<name>A0A9N7TKC1_PLEPL</name>